<feature type="compositionally biased region" description="Low complexity" evidence="2">
    <location>
        <begin position="333"/>
        <end position="344"/>
    </location>
</feature>
<gene>
    <name evidence="3" type="ORF">PCOR1329_LOCUS40577</name>
</gene>
<feature type="coiled-coil region" evidence="1">
    <location>
        <begin position="76"/>
        <end position="110"/>
    </location>
</feature>
<dbReference type="EMBL" id="CAUYUJ010014893">
    <property type="protein sequence ID" value="CAK0847341.1"/>
    <property type="molecule type" value="Genomic_DNA"/>
</dbReference>
<feature type="compositionally biased region" description="Low complexity" evidence="2">
    <location>
        <begin position="161"/>
        <end position="188"/>
    </location>
</feature>
<evidence type="ECO:0000313" key="4">
    <source>
        <dbReference type="Proteomes" id="UP001189429"/>
    </source>
</evidence>
<proteinExistence type="predicted"/>
<evidence type="ECO:0000256" key="2">
    <source>
        <dbReference type="SAM" id="MobiDB-lite"/>
    </source>
</evidence>
<keyword evidence="4" id="KW-1185">Reference proteome</keyword>
<accession>A0ABN9TMV0</accession>
<comment type="caution">
    <text evidence="3">The sequence shown here is derived from an EMBL/GenBank/DDBJ whole genome shotgun (WGS) entry which is preliminary data.</text>
</comment>
<feature type="region of interest" description="Disordered" evidence="2">
    <location>
        <begin position="316"/>
        <end position="344"/>
    </location>
</feature>
<protein>
    <submittedName>
        <fullName evidence="3">Uncharacterized protein</fullName>
    </submittedName>
</protein>
<feature type="region of interest" description="Disordered" evidence="2">
    <location>
        <begin position="161"/>
        <end position="195"/>
    </location>
</feature>
<reference evidence="3" key="1">
    <citation type="submission" date="2023-10" db="EMBL/GenBank/DDBJ databases">
        <authorList>
            <person name="Chen Y."/>
            <person name="Shah S."/>
            <person name="Dougan E. K."/>
            <person name="Thang M."/>
            <person name="Chan C."/>
        </authorList>
    </citation>
    <scope>NUCLEOTIDE SEQUENCE [LARGE SCALE GENOMIC DNA]</scope>
</reference>
<evidence type="ECO:0000256" key="1">
    <source>
        <dbReference type="SAM" id="Coils"/>
    </source>
</evidence>
<feature type="compositionally biased region" description="Low complexity" evidence="2">
    <location>
        <begin position="249"/>
        <end position="276"/>
    </location>
</feature>
<organism evidence="3 4">
    <name type="scientific">Prorocentrum cordatum</name>
    <dbReference type="NCBI Taxonomy" id="2364126"/>
    <lineage>
        <taxon>Eukaryota</taxon>
        <taxon>Sar</taxon>
        <taxon>Alveolata</taxon>
        <taxon>Dinophyceae</taxon>
        <taxon>Prorocentrales</taxon>
        <taxon>Prorocentraceae</taxon>
        <taxon>Prorocentrum</taxon>
    </lineage>
</organism>
<feature type="compositionally biased region" description="Basic and acidic residues" evidence="2">
    <location>
        <begin position="321"/>
        <end position="332"/>
    </location>
</feature>
<sequence length="344" mass="35941">MAAAISCRDGIVSGASDLTTSASSAVGASTGPPAGLERRVAWLEEDVAVLHRRQRDECGVAEGHSACSDLALYELVRRLDGELRAERRAREALEARQRTLEEALRSEQQARESHLRSVSAELRATVDELVQRVDRGLCAGVATSWASQRSSCARCSSVWTSPRAGGAPPAAPAARRPRSPARALAARGQSPERFSAPCTENAAARLAACPARAVGEGPMMSNPDQLIHDWDELRQENLRLRELRAQQLRAAAAPGGEPPRGAATPQGAPGPAAGEGLTPLVTPCLAQPSTLQVPGSGLAARPRGAAVAPYAVGPPCGHDPFGLRRSTDDAALRPRQAGAAALPS</sequence>
<name>A0ABN9TMV0_9DINO</name>
<evidence type="ECO:0000313" key="3">
    <source>
        <dbReference type="EMBL" id="CAK0847341.1"/>
    </source>
</evidence>
<dbReference type="Proteomes" id="UP001189429">
    <property type="component" value="Unassembled WGS sequence"/>
</dbReference>
<keyword evidence="1" id="KW-0175">Coiled coil</keyword>
<feature type="region of interest" description="Disordered" evidence="2">
    <location>
        <begin position="249"/>
        <end position="281"/>
    </location>
</feature>